<reference evidence="4" key="1">
    <citation type="journal article" date="2018" name="Nat. Plants">
        <title>Whole-genome landscape of Medicago truncatula symbiotic genes.</title>
        <authorList>
            <person name="Pecrix Y."/>
            <person name="Staton S.E."/>
            <person name="Sallet E."/>
            <person name="Lelandais-Briere C."/>
            <person name="Moreau S."/>
            <person name="Carrere S."/>
            <person name="Blein T."/>
            <person name="Jardinaud M.F."/>
            <person name="Latrasse D."/>
            <person name="Zouine M."/>
            <person name="Zahm M."/>
            <person name="Kreplak J."/>
            <person name="Mayjonade B."/>
            <person name="Satge C."/>
            <person name="Perez M."/>
            <person name="Cauet S."/>
            <person name="Marande W."/>
            <person name="Chantry-Darmon C."/>
            <person name="Lopez-Roques C."/>
            <person name="Bouchez O."/>
            <person name="Berard A."/>
            <person name="Debelle F."/>
            <person name="Munos S."/>
            <person name="Bendahmane A."/>
            <person name="Berges H."/>
            <person name="Niebel A."/>
            <person name="Buitink J."/>
            <person name="Frugier F."/>
            <person name="Benhamed M."/>
            <person name="Crespi M."/>
            <person name="Gouzy J."/>
            <person name="Gamas P."/>
        </authorList>
    </citation>
    <scope>NUCLEOTIDE SEQUENCE [LARGE SCALE GENOMIC DNA]</scope>
    <source>
        <strain evidence="4">cv. Jemalong A17</strain>
    </source>
</reference>
<dbReference type="Proteomes" id="UP000265566">
    <property type="component" value="Chromosome 7"/>
</dbReference>
<evidence type="ECO:0000313" key="4">
    <source>
        <dbReference type="Proteomes" id="UP000265566"/>
    </source>
</evidence>
<evidence type="ECO:0000313" key="3">
    <source>
        <dbReference type="EMBL" id="RHN47565.1"/>
    </source>
</evidence>
<feature type="transmembrane region" description="Helical" evidence="1">
    <location>
        <begin position="90"/>
        <end position="111"/>
    </location>
</feature>
<sequence>MMLFGSFGCFRMILSLPVAYSGEESVVDRVELLDWKWFRAKCPASSYSLYEWKVQPVLCWDQKGFVVVDLPGVRLRGWVGLYLLPSWCGFQLSLLSFCFCMCLLPFIASVCW</sequence>
<dbReference type="AlphaFoldDB" id="A0A396H8Q8"/>
<dbReference type="EMBL" id="PSQE01000007">
    <property type="protein sequence ID" value="RHN47565.1"/>
    <property type="molecule type" value="Genomic_DNA"/>
</dbReference>
<comment type="caution">
    <text evidence="3">The sequence shown here is derived from an EMBL/GenBank/DDBJ whole genome shotgun (WGS) entry which is preliminary data.</text>
</comment>
<evidence type="ECO:0000256" key="1">
    <source>
        <dbReference type="SAM" id="Phobius"/>
    </source>
</evidence>
<dbReference type="Gramene" id="rna42181">
    <property type="protein sequence ID" value="RHN47565.1"/>
    <property type="gene ID" value="gene42181"/>
</dbReference>
<evidence type="ECO:0000256" key="2">
    <source>
        <dbReference type="SAM" id="SignalP"/>
    </source>
</evidence>
<keyword evidence="2" id="KW-0732">Signal</keyword>
<organism evidence="3 4">
    <name type="scientific">Medicago truncatula</name>
    <name type="common">Barrel medic</name>
    <name type="synonym">Medicago tribuloides</name>
    <dbReference type="NCBI Taxonomy" id="3880"/>
    <lineage>
        <taxon>Eukaryota</taxon>
        <taxon>Viridiplantae</taxon>
        <taxon>Streptophyta</taxon>
        <taxon>Embryophyta</taxon>
        <taxon>Tracheophyta</taxon>
        <taxon>Spermatophyta</taxon>
        <taxon>Magnoliopsida</taxon>
        <taxon>eudicotyledons</taxon>
        <taxon>Gunneridae</taxon>
        <taxon>Pentapetalae</taxon>
        <taxon>rosids</taxon>
        <taxon>fabids</taxon>
        <taxon>Fabales</taxon>
        <taxon>Fabaceae</taxon>
        <taxon>Papilionoideae</taxon>
        <taxon>50 kb inversion clade</taxon>
        <taxon>NPAAA clade</taxon>
        <taxon>Hologalegina</taxon>
        <taxon>IRL clade</taxon>
        <taxon>Trifolieae</taxon>
        <taxon>Medicago</taxon>
    </lineage>
</organism>
<proteinExistence type="predicted"/>
<protein>
    <recommendedName>
        <fullName evidence="5">Transmembrane protein</fullName>
    </recommendedName>
</protein>
<name>A0A396H8Q8_MEDTR</name>
<evidence type="ECO:0008006" key="5">
    <source>
        <dbReference type="Google" id="ProtNLM"/>
    </source>
</evidence>
<gene>
    <name evidence="3" type="ORF">MtrunA17_Chr7g0254361</name>
</gene>
<keyword evidence="1" id="KW-1133">Transmembrane helix</keyword>
<keyword evidence="1" id="KW-0472">Membrane</keyword>
<keyword evidence="1" id="KW-0812">Transmembrane</keyword>
<feature type="chain" id="PRO_5017214624" description="Transmembrane protein" evidence="2">
    <location>
        <begin position="16"/>
        <end position="112"/>
    </location>
</feature>
<accession>A0A396H8Q8</accession>
<feature type="signal peptide" evidence="2">
    <location>
        <begin position="1"/>
        <end position="15"/>
    </location>
</feature>